<dbReference type="AlphaFoldDB" id="A0A3N6PFS4"/>
<comment type="caution">
    <text evidence="1">The sequence shown here is derived from an EMBL/GenBank/DDBJ whole genome shotgun (WGS) entry which is preliminary data.</text>
</comment>
<dbReference type="EMBL" id="RCBY01000318">
    <property type="protein sequence ID" value="RQH24876.1"/>
    <property type="molecule type" value="Genomic_DNA"/>
</dbReference>
<name>A0A3N6PFS4_9CYAN</name>
<evidence type="ECO:0000313" key="1">
    <source>
        <dbReference type="EMBL" id="RQH24876.1"/>
    </source>
</evidence>
<organism evidence="1 2">
    <name type="scientific">Okeania hirsuta</name>
    <dbReference type="NCBI Taxonomy" id="1458930"/>
    <lineage>
        <taxon>Bacteria</taxon>
        <taxon>Bacillati</taxon>
        <taxon>Cyanobacteriota</taxon>
        <taxon>Cyanophyceae</taxon>
        <taxon>Oscillatoriophycideae</taxon>
        <taxon>Oscillatoriales</taxon>
        <taxon>Microcoleaceae</taxon>
        <taxon>Okeania</taxon>
    </lineage>
</organism>
<dbReference type="Proteomes" id="UP000269154">
    <property type="component" value="Unassembled WGS sequence"/>
</dbReference>
<proteinExistence type="predicted"/>
<sequence>MEPIEHGSLDIFFENEDDLRRAKIGQLENVLKVLLGLPPLINSNTGSINIQITLESKDEANGLIFCKTSALQKWIVVAYNSIQNTSGISNFIYLKFLFIK</sequence>
<gene>
    <name evidence="1" type="ORF">D5R40_29750</name>
</gene>
<protein>
    <submittedName>
        <fullName evidence="1">Uncharacterized protein</fullName>
    </submittedName>
</protein>
<evidence type="ECO:0000313" key="2">
    <source>
        <dbReference type="Proteomes" id="UP000269154"/>
    </source>
</evidence>
<reference evidence="1 2" key="1">
    <citation type="journal article" date="2018" name="ACS Chem. Biol.">
        <title>Ketoreductase domain dysfunction expands chemodiversity: malyngamide biosynthesis in the cyanobacterium Okeania hirsuta.</title>
        <authorList>
            <person name="Moss N.A."/>
            <person name="Leao T."/>
            <person name="Rankin M."/>
            <person name="McCullough T.M."/>
            <person name="Qu P."/>
            <person name="Korobeynikov A."/>
            <person name="Smith J.L."/>
            <person name="Gerwick L."/>
            <person name="Gerwick W.H."/>
        </authorList>
    </citation>
    <scope>NUCLEOTIDE SEQUENCE [LARGE SCALE GENOMIC DNA]</scope>
    <source>
        <strain evidence="1 2">PAB10Feb10-1</strain>
    </source>
</reference>
<keyword evidence="2" id="KW-1185">Reference proteome</keyword>
<accession>A0A3N6PFS4</accession>